<dbReference type="AlphaFoldDB" id="A0A6A5BN45"/>
<keyword evidence="3 9" id="KW-0812">Transmembrane</keyword>
<evidence type="ECO:0000256" key="6">
    <source>
        <dbReference type="ARBA" id="ARBA00022989"/>
    </source>
</evidence>
<feature type="transmembrane region" description="Helical" evidence="9">
    <location>
        <begin position="526"/>
        <end position="543"/>
    </location>
</feature>
<feature type="compositionally biased region" description="Polar residues" evidence="8">
    <location>
        <begin position="17"/>
        <end position="42"/>
    </location>
</feature>
<dbReference type="PANTHER" id="PTHR48041:SF139">
    <property type="entry name" value="PROTEIN SCARLET"/>
    <property type="match status" value="1"/>
</dbReference>
<dbReference type="InterPro" id="IPR050352">
    <property type="entry name" value="ABCG_transporters"/>
</dbReference>
<dbReference type="Gene3D" id="3.40.50.300">
    <property type="entry name" value="P-loop containing nucleotide triphosphate hydrolases"/>
    <property type="match status" value="1"/>
</dbReference>
<evidence type="ECO:0000313" key="11">
    <source>
        <dbReference type="EMBL" id="KAF0974329.1"/>
    </source>
</evidence>
<keyword evidence="2" id="KW-0813">Transport</keyword>
<dbReference type="EMBL" id="VFQX01000053">
    <property type="protein sequence ID" value="KAF0974329.1"/>
    <property type="molecule type" value="Genomic_DNA"/>
</dbReference>
<keyword evidence="4" id="KW-0547">Nucleotide-binding</keyword>
<dbReference type="PROSITE" id="PS50893">
    <property type="entry name" value="ABC_TRANSPORTER_2"/>
    <property type="match status" value="1"/>
</dbReference>
<dbReference type="VEuPathDB" id="AmoebaDB:NF0115340"/>
<dbReference type="GO" id="GO:0016887">
    <property type="term" value="F:ATP hydrolysis activity"/>
    <property type="evidence" value="ECO:0007669"/>
    <property type="project" value="InterPro"/>
</dbReference>
<dbReference type="OMA" id="VKFRNWK"/>
<dbReference type="GeneID" id="68114157"/>
<keyword evidence="5" id="KW-0067">ATP-binding</keyword>
<dbReference type="Pfam" id="PF00005">
    <property type="entry name" value="ABC_tran"/>
    <property type="match status" value="1"/>
</dbReference>
<feature type="region of interest" description="Disordered" evidence="8">
    <location>
        <begin position="1"/>
        <end position="42"/>
    </location>
</feature>
<evidence type="ECO:0000256" key="8">
    <source>
        <dbReference type="SAM" id="MobiDB-lite"/>
    </source>
</evidence>
<dbReference type="SUPFAM" id="SSF52540">
    <property type="entry name" value="P-loop containing nucleoside triphosphate hydrolases"/>
    <property type="match status" value="1"/>
</dbReference>
<evidence type="ECO:0000313" key="12">
    <source>
        <dbReference type="Proteomes" id="UP000444721"/>
    </source>
</evidence>
<dbReference type="GO" id="GO:0016020">
    <property type="term" value="C:membrane"/>
    <property type="evidence" value="ECO:0007669"/>
    <property type="project" value="UniProtKB-SubCell"/>
</dbReference>
<feature type="domain" description="ABC transporter" evidence="10">
    <location>
        <begin position="163"/>
        <end position="412"/>
    </location>
</feature>
<evidence type="ECO:0000256" key="2">
    <source>
        <dbReference type="ARBA" id="ARBA00022448"/>
    </source>
</evidence>
<dbReference type="InterPro" id="IPR003593">
    <property type="entry name" value="AAA+_ATPase"/>
</dbReference>
<keyword evidence="7 9" id="KW-0472">Membrane</keyword>
<sequence length="812" mass="92257">MSNSSSSSTTKHTSTTAIPENVNTTSNTCYNTLPSPPNINSTFRNKEVMVPSEDHFETTTVNSFQLEEVPPSSQKTSLEATLQVGTSSTMMDYNNPIAASTSDLNLAHPHHLHQESHPSTFEVSSSLDDIASITKHTTTEAMDPIGVYATNHPAQFFDQQCFLEWKDLKFPSQSANPILKKVSGFAVPGKITAICGPVGSGKSTLLRILSNRGAYKDYSGDIFINGQLAMNRELQTDRDISNKYKSLVSFVSKDYAPSNTSLKVKEILRFAVRFKLPAHSKNPIWTTRDQRLSILLNAYGVKNKENSTFNTLSSGEKRRLCIAAQNVLFHRVLLLEYPTDGIEFGESFHLLRQLKKLAEMGVCIVMCLHRPSILELELIDYVAILNKGSTIYFGTPKMVQEYFDLIGVQLPMNRQNVVASVFELILLHELSKSKSETDQQIAHHYLDFDKESVERRENLHVEFEKRQRTFYVPQKEYEEAPFRHNKIEDIQTEKYYSNYFSSVLILLERIYLVKFRNWKTEFISPFFEKFIVALFIGLLYFQIAPTNMTLRGKIFSFFNLSISITFGLSIKTLISQIPQMTQERNSTSYRIGAFFLAKSIEDFVFFTVYPLIYGIIIYLMVGFSYDAERVFIFILIFGIYNLTCMSFAQALVAIIPAPSILNFIAPVINLIFLLVSGAYGLTNTHFLGWVGYLSYLSYAFKALAINEFHGVILQIGNSTSSINDNSTTPQQPSLPTGHYTNGTLFLEKTYGLTDPHYMMWVYLGVLIVYFLICKAIAYFGLRYIYKGMSAKKVFQKVLHDWCGCCFSKRKNQ</sequence>
<dbReference type="InterPro" id="IPR013525">
    <property type="entry name" value="ABC2_TM"/>
</dbReference>
<feature type="compositionally biased region" description="Low complexity" evidence="8">
    <location>
        <begin position="1"/>
        <end position="16"/>
    </location>
</feature>
<dbReference type="VEuPathDB" id="AmoebaDB:FDP41_006939"/>
<dbReference type="InterPro" id="IPR027417">
    <property type="entry name" value="P-loop_NTPase"/>
</dbReference>
<evidence type="ECO:0000256" key="7">
    <source>
        <dbReference type="ARBA" id="ARBA00023136"/>
    </source>
</evidence>
<dbReference type="Proteomes" id="UP000444721">
    <property type="component" value="Unassembled WGS sequence"/>
</dbReference>
<keyword evidence="12" id="KW-1185">Reference proteome</keyword>
<dbReference type="OrthoDB" id="66620at2759"/>
<dbReference type="GO" id="GO:0140359">
    <property type="term" value="F:ABC-type transporter activity"/>
    <property type="evidence" value="ECO:0007669"/>
    <property type="project" value="InterPro"/>
</dbReference>
<feature type="transmembrane region" description="Helical" evidence="9">
    <location>
        <begin position="631"/>
        <end position="653"/>
    </location>
</feature>
<dbReference type="RefSeq" id="XP_044559042.1">
    <property type="nucleotide sequence ID" value="XM_044710628.1"/>
</dbReference>
<feature type="transmembrane region" description="Helical" evidence="9">
    <location>
        <begin position="759"/>
        <end position="781"/>
    </location>
</feature>
<dbReference type="GO" id="GO:0005524">
    <property type="term" value="F:ATP binding"/>
    <property type="evidence" value="ECO:0007669"/>
    <property type="project" value="UniProtKB-KW"/>
</dbReference>
<feature type="transmembrane region" description="Helical" evidence="9">
    <location>
        <begin position="660"/>
        <end position="681"/>
    </location>
</feature>
<reference evidence="11 12" key="1">
    <citation type="journal article" date="2019" name="Sci. Rep.">
        <title>Nanopore sequencing improves the draft genome of the human pathogenic amoeba Naegleria fowleri.</title>
        <authorList>
            <person name="Liechti N."/>
            <person name="Schurch N."/>
            <person name="Bruggmann R."/>
            <person name="Wittwer M."/>
        </authorList>
    </citation>
    <scope>NUCLEOTIDE SEQUENCE [LARGE SCALE GENOMIC DNA]</scope>
    <source>
        <strain evidence="11 12">ATCC 30894</strain>
    </source>
</reference>
<evidence type="ECO:0000256" key="3">
    <source>
        <dbReference type="ARBA" id="ARBA00022692"/>
    </source>
</evidence>
<dbReference type="Pfam" id="PF01061">
    <property type="entry name" value="ABC2_membrane"/>
    <property type="match status" value="1"/>
</dbReference>
<evidence type="ECO:0000259" key="10">
    <source>
        <dbReference type="PROSITE" id="PS50893"/>
    </source>
</evidence>
<evidence type="ECO:0000256" key="4">
    <source>
        <dbReference type="ARBA" id="ARBA00022741"/>
    </source>
</evidence>
<name>A0A6A5BN45_NAEFO</name>
<feature type="transmembrane region" description="Helical" evidence="9">
    <location>
        <begin position="555"/>
        <end position="574"/>
    </location>
</feature>
<protein>
    <recommendedName>
        <fullName evidence="10">ABC transporter domain-containing protein</fullName>
    </recommendedName>
</protein>
<feature type="transmembrane region" description="Helical" evidence="9">
    <location>
        <begin position="603"/>
        <end position="625"/>
    </location>
</feature>
<keyword evidence="6 9" id="KW-1133">Transmembrane helix</keyword>
<proteinExistence type="predicted"/>
<dbReference type="PANTHER" id="PTHR48041">
    <property type="entry name" value="ABC TRANSPORTER G FAMILY MEMBER 28"/>
    <property type="match status" value="1"/>
</dbReference>
<evidence type="ECO:0000256" key="9">
    <source>
        <dbReference type="SAM" id="Phobius"/>
    </source>
</evidence>
<evidence type="ECO:0000256" key="1">
    <source>
        <dbReference type="ARBA" id="ARBA00004141"/>
    </source>
</evidence>
<dbReference type="VEuPathDB" id="AmoebaDB:NfTy_076360"/>
<dbReference type="SMART" id="SM00382">
    <property type="entry name" value="AAA"/>
    <property type="match status" value="1"/>
</dbReference>
<evidence type="ECO:0000256" key="5">
    <source>
        <dbReference type="ARBA" id="ARBA00022840"/>
    </source>
</evidence>
<dbReference type="InterPro" id="IPR003439">
    <property type="entry name" value="ABC_transporter-like_ATP-bd"/>
</dbReference>
<comment type="caution">
    <text evidence="11">The sequence shown here is derived from an EMBL/GenBank/DDBJ whole genome shotgun (WGS) entry which is preliminary data.</text>
</comment>
<accession>A0A6A5BN45</accession>
<comment type="subcellular location">
    <subcellularLocation>
        <location evidence="1">Membrane</location>
        <topology evidence="1">Multi-pass membrane protein</topology>
    </subcellularLocation>
</comment>
<organism evidence="11 12">
    <name type="scientific">Naegleria fowleri</name>
    <name type="common">Brain eating amoeba</name>
    <dbReference type="NCBI Taxonomy" id="5763"/>
    <lineage>
        <taxon>Eukaryota</taxon>
        <taxon>Discoba</taxon>
        <taxon>Heterolobosea</taxon>
        <taxon>Tetramitia</taxon>
        <taxon>Eutetramitia</taxon>
        <taxon>Vahlkampfiidae</taxon>
        <taxon>Naegleria</taxon>
    </lineage>
</organism>
<gene>
    <name evidence="11" type="ORF">FDP41_006939</name>
</gene>